<evidence type="ECO:0000313" key="3">
    <source>
        <dbReference type="Proteomes" id="UP001596407"/>
    </source>
</evidence>
<feature type="region of interest" description="Disordered" evidence="1">
    <location>
        <begin position="35"/>
        <end position="58"/>
    </location>
</feature>
<evidence type="ECO:0000313" key="2">
    <source>
        <dbReference type="EMBL" id="MFC7081351.1"/>
    </source>
</evidence>
<comment type="caution">
    <text evidence="2">The sequence shown here is derived from an EMBL/GenBank/DDBJ whole genome shotgun (WGS) entry which is preliminary data.</text>
</comment>
<dbReference type="AlphaFoldDB" id="A0ABD5WRM9"/>
<keyword evidence="3" id="KW-1185">Reference proteome</keyword>
<sequence>MEKSGTHTIAYEMVLVKDEGRVVTDAFEEGRTRAFAGTVRTTPGGETQRRESFSVSGLGPDNPIKRSYHYWAVLLVSDLSGLADGDGTCRTDCKVNQFTVEKPM</sequence>
<dbReference type="RefSeq" id="WP_382210022.1">
    <property type="nucleotide sequence ID" value="NZ_JBHSZH010000005.1"/>
</dbReference>
<name>A0ABD5WRM9_9EURY</name>
<proteinExistence type="predicted"/>
<dbReference type="EMBL" id="JBHSZH010000005">
    <property type="protein sequence ID" value="MFC7081351.1"/>
    <property type="molecule type" value="Genomic_DNA"/>
</dbReference>
<protein>
    <submittedName>
        <fullName evidence="2">Uncharacterized protein</fullName>
    </submittedName>
</protein>
<gene>
    <name evidence="2" type="ORF">ACFQJ6_15800</name>
</gene>
<evidence type="ECO:0000256" key="1">
    <source>
        <dbReference type="SAM" id="MobiDB-lite"/>
    </source>
</evidence>
<accession>A0ABD5WRM9</accession>
<dbReference type="Proteomes" id="UP001596407">
    <property type="component" value="Unassembled WGS sequence"/>
</dbReference>
<reference evidence="2 3" key="1">
    <citation type="journal article" date="2019" name="Int. J. Syst. Evol. Microbiol.">
        <title>The Global Catalogue of Microorganisms (GCM) 10K type strain sequencing project: providing services to taxonomists for standard genome sequencing and annotation.</title>
        <authorList>
            <consortium name="The Broad Institute Genomics Platform"/>
            <consortium name="The Broad Institute Genome Sequencing Center for Infectious Disease"/>
            <person name="Wu L."/>
            <person name="Ma J."/>
        </authorList>
    </citation>
    <scope>NUCLEOTIDE SEQUENCE [LARGE SCALE GENOMIC DNA]</scope>
    <source>
        <strain evidence="2 3">DT72</strain>
    </source>
</reference>
<organism evidence="2 3">
    <name type="scientific">Halorussus caseinilyticus</name>
    <dbReference type="NCBI Taxonomy" id="3034025"/>
    <lineage>
        <taxon>Archaea</taxon>
        <taxon>Methanobacteriati</taxon>
        <taxon>Methanobacteriota</taxon>
        <taxon>Stenosarchaea group</taxon>
        <taxon>Halobacteria</taxon>
        <taxon>Halobacteriales</taxon>
        <taxon>Haladaptataceae</taxon>
        <taxon>Halorussus</taxon>
    </lineage>
</organism>